<gene>
    <name evidence="2" type="ORF">Glove_621g2</name>
</gene>
<feature type="compositionally biased region" description="Low complexity" evidence="1">
    <location>
        <begin position="13"/>
        <end position="27"/>
    </location>
</feature>
<name>A0A397G610_9GLOM</name>
<protein>
    <submittedName>
        <fullName evidence="2">Uncharacterized protein</fullName>
    </submittedName>
</protein>
<keyword evidence="3" id="KW-1185">Reference proteome</keyword>
<evidence type="ECO:0000313" key="3">
    <source>
        <dbReference type="Proteomes" id="UP000266861"/>
    </source>
</evidence>
<reference evidence="2 3" key="1">
    <citation type="submission" date="2018-08" db="EMBL/GenBank/DDBJ databases">
        <title>Genome and evolution of the arbuscular mycorrhizal fungus Diversispora epigaea (formerly Glomus versiforme) and its bacterial endosymbionts.</title>
        <authorList>
            <person name="Sun X."/>
            <person name="Fei Z."/>
            <person name="Harrison M."/>
        </authorList>
    </citation>
    <scope>NUCLEOTIDE SEQUENCE [LARGE SCALE GENOMIC DNA]</scope>
    <source>
        <strain evidence="2 3">IT104</strain>
    </source>
</reference>
<comment type="caution">
    <text evidence="2">The sequence shown here is derived from an EMBL/GenBank/DDBJ whole genome shotgun (WGS) entry which is preliminary data.</text>
</comment>
<evidence type="ECO:0000313" key="2">
    <source>
        <dbReference type="EMBL" id="RHZ46425.1"/>
    </source>
</evidence>
<organism evidence="2 3">
    <name type="scientific">Diversispora epigaea</name>
    <dbReference type="NCBI Taxonomy" id="1348612"/>
    <lineage>
        <taxon>Eukaryota</taxon>
        <taxon>Fungi</taxon>
        <taxon>Fungi incertae sedis</taxon>
        <taxon>Mucoromycota</taxon>
        <taxon>Glomeromycotina</taxon>
        <taxon>Glomeromycetes</taxon>
        <taxon>Diversisporales</taxon>
        <taxon>Diversisporaceae</taxon>
        <taxon>Diversispora</taxon>
    </lineage>
</organism>
<proteinExistence type="predicted"/>
<dbReference type="Proteomes" id="UP000266861">
    <property type="component" value="Unassembled WGS sequence"/>
</dbReference>
<dbReference type="AlphaFoldDB" id="A0A397G610"/>
<evidence type="ECO:0000256" key="1">
    <source>
        <dbReference type="SAM" id="MobiDB-lite"/>
    </source>
</evidence>
<feature type="region of interest" description="Disordered" evidence="1">
    <location>
        <begin position="1"/>
        <end position="27"/>
    </location>
</feature>
<sequence length="68" mass="7898">MNLVKESDDDESSSTQQQQQMLSPSTTTAEKVLRITYIYGGIINIEYTDTKAIYELMVDWNLKNYQKD</sequence>
<accession>A0A397G610</accession>
<dbReference type="EMBL" id="PQFF01000515">
    <property type="protein sequence ID" value="RHZ46425.1"/>
    <property type="molecule type" value="Genomic_DNA"/>
</dbReference>